<dbReference type="Ensembl" id="ENSFALT00000035344.1">
    <property type="protein sequence ID" value="ENSFALP00000024481.1"/>
    <property type="gene ID" value="ENSFALG00000024370.1"/>
</dbReference>
<comment type="subcellular location">
    <subcellularLocation>
        <location evidence="1 2">Nucleus</location>
    </subcellularLocation>
</comment>
<reference evidence="5" key="2">
    <citation type="submission" date="2025-05" db="UniProtKB">
        <authorList>
            <consortium name="Ensembl"/>
        </authorList>
    </citation>
    <scope>IDENTIFICATION</scope>
</reference>
<dbReference type="GO" id="GO:0000981">
    <property type="term" value="F:DNA-binding transcription factor activity, RNA polymerase II-specific"/>
    <property type="evidence" value="ECO:0007669"/>
    <property type="project" value="TreeGrafter"/>
</dbReference>
<feature type="DNA-binding region" description="Homeobox" evidence="1">
    <location>
        <begin position="268"/>
        <end position="327"/>
    </location>
</feature>
<feature type="compositionally biased region" description="Basic and acidic residues" evidence="3">
    <location>
        <begin position="204"/>
        <end position="214"/>
    </location>
</feature>
<proteinExistence type="predicted"/>
<dbReference type="Proteomes" id="UP000016665">
    <property type="component" value="Chromosome 1A"/>
</dbReference>
<keyword evidence="1 2" id="KW-0539">Nucleus</keyword>
<dbReference type="InterPro" id="IPR042988">
    <property type="entry name" value="NOBOX"/>
</dbReference>
<dbReference type="Gene3D" id="1.10.10.60">
    <property type="entry name" value="Homeodomain-like"/>
    <property type="match status" value="1"/>
</dbReference>
<keyword evidence="6" id="KW-1185">Reference proteome</keyword>
<evidence type="ECO:0000256" key="2">
    <source>
        <dbReference type="RuleBase" id="RU000682"/>
    </source>
</evidence>
<feature type="region of interest" description="Disordered" evidence="3">
    <location>
        <begin position="176"/>
        <end position="250"/>
    </location>
</feature>
<accession>A0A803VEE5</accession>
<name>A0A803VEE5_FICAL</name>
<feature type="compositionally biased region" description="Polar residues" evidence="3">
    <location>
        <begin position="658"/>
        <end position="668"/>
    </location>
</feature>
<sequence>MHLNISILTISGSLLLLSWQHLSLFRALWFLSLLGFVVWAFPSPITETPDPGTSSFVNGHVVWGLGFSPPHFCLVECQDEKENTLLNTEHFVVDANAAGGHGAGSSVLPAFPSTARQGGVEDNLGTEDSNSSVKKVGEDLGYSTLQAGGSSSQGSIVLDGQHDFASACGQPSDFCGDTRGGLAQEPTGQSGSQEHSESYCPAGTEKDAKKEQTKKASSGVAGAPCRQEEIGPALHPSRDAQNSYKGSSVLKSRGSCDVAKAKKCLPVKKKPRTFYSAEQLEELEKMFQEDHYPDNEKRREIAAVVGVTPQRILVWFQNRRAKWRKLQKLSTKGNRKHPASAQSVPVGTEDYGAPPLPVPPLPDAAGDQPAVLGGDPGAGNSSSLLSTHPASPTSASAPSVAGMVAPCEAQAQSKALPQLHFNSSGVESFPNFPSPPPIRRASLPLSMAFNPYSHIVPLMVDTPSSQCSLASQENGSGEAFSYGVQNQGFSSPVSCPYPEQLEPADNLEATYCQYSSQGGVCQLSQFCHQGHLASNMFSSDHLPPPAPLESHPAFPDLPGNSGAISYGATHDYVQNHTGGPLMPQQQNGNSDIPAYPDVPWSDFYMQGAPFSYQFHSQMPFSSVAGGQYFTEPYLLQVPNGTALESMPQTGKQKEVTPPEQSSYQSYQTEPELAAPTEKEDVESGRKEGETVVETKEDTND</sequence>
<evidence type="ECO:0000313" key="5">
    <source>
        <dbReference type="Ensembl" id="ENSFALP00000021101.1"/>
    </source>
</evidence>
<dbReference type="InterPro" id="IPR009057">
    <property type="entry name" value="Homeodomain-like_sf"/>
</dbReference>
<keyword evidence="1 2" id="KW-0238">DNA-binding</keyword>
<dbReference type="CDD" id="cd00086">
    <property type="entry name" value="homeodomain"/>
    <property type="match status" value="1"/>
</dbReference>
<dbReference type="PANTHER" id="PTHR47060">
    <property type="entry name" value="HOMEOBOX PROTEIN NOBOX"/>
    <property type="match status" value="1"/>
</dbReference>
<dbReference type="AlphaFoldDB" id="A0A803VEE5"/>
<feature type="compositionally biased region" description="Low complexity" evidence="3">
    <location>
        <begin position="386"/>
        <end position="398"/>
    </location>
</feature>
<dbReference type="SMART" id="SM00389">
    <property type="entry name" value="HOX"/>
    <property type="match status" value="1"/>
</dbReference>
<protein>
    <recommendedName>
        <fullName evidence="4">Homeobox domain-containing protein</fullName>
    </recommendedName>
</protein>
<dbReference type="PANTHER" id="PTHR47060:SF1">
    <property type="entry name" value="HOMEOBOX PROTEIN NOBOX"/>
    <property type="match status" value="1"/>
</dbReference>
<organism evidence="5 6">
    <name type="scientific">Ficedula albicollis</name>
    <name type="common">Collared flycatcher</name>
    <name type="synonym">Muscicapa albicollis</name>
    <dbReference type="NCBI Taxonomy" id="59894"/>
    <lineage>
        <taxon>Eukaryota</taxon>
        <taxon>Metazoa</taxon>
        <taxon>Chordata</taxon>
        <taxon>Craniata</taxon>
        <taxon>Vertebrata</taxon>
        <taxon>Euteleostomi</taxon>
        <taxon>Archelosauria</taxon>
        <taxon>Archosauria</taxon>
        <taxon>Dinosauria</taxon>
        <taxon>Saurischia</taxon>
        <taxon>Theropoda</taxon>
        <taxon>Coelurosauria</taxon>
        <taxon>Aves</taxon>
        <taxon>Neognathae</taxon>
        <taxon>Neoaves</taxon>
        <taxon>Telluraves</taxon>
        <taxon>Australaves</taxon>
        <taxon>Passeriformes</taxon>
        <taxon>Muscicapidae</taxon>
        <taxon>Ficedula</taxon>
    </lineage>
</organism>
<dbReference type="Pfam" id="PF00046">
    <property type="entry name" value="Homeodomain"/>
    <property type="match status" value="1"/>
</dbReference>
<keyword evidence="1 2" id="KW-0371">Homeobox</keyword>
<dbReference type="SUPFAM" id="SSF46689">
    <property type="entry name" value="Homeodomain-like"/>
    <property type="match status" value="1"/>
</dbReference>
<dbReference type="Ensembl" id="ENSFALT00000041179.1">
    <property type="protein sequence ID" value="ENSFALP00000032759.1"/>
    <property type="gene ID" value="ENSFALG00000024370.1"/>
</dbReference>
<feature type="region of interest" description="Disordered" evidence="3">
    <location>
        <begin position="328"/>
        <end position="398"/>
    </location>
</feature>
<feature type="compositionally biased region" description="Basic and acidic residues" evidence="3">
    <location>
        <begin position="676"/>
        <end position="700"/>
    </location>
</feature>
<reference evidence="5 6" key="1">
    <citation type="journal article" date="2012" name="Nature">
        <title>The genomic landscape of species divergence in Ficedula flycatchers.</title>
        <authorList>
            <person name="Ellegren H."/>
            <person name="Smeds L."/>
            <person name="Burri R."/>
            <person name="Olason P.I."/>
            <person name="Backstrom N."/>
            <person name="Kawakami T."/>
            <person name="Kunstner A."/>
            <person name="Makinen H."/>
            <person name="Nadachowska-Brzyska K."/>
            <person name="Qvarnstrom A."/>
            <person name="Uebbing S."/>
            <person name="Wolf J.B."/>
        </authorList>
    </citation>
    <scope>NUCLEOTIDE SEQUENCE [LARGE SCALE GENOMIC DNA]</scope>
</reference>
<dbReference type="InterPro" id="IPR001356">
    <property type="entry name" value="HD"/>
</dbReference>
<evidence type="ECO:0000259" key="4">
    <source>
        <dbReference type="PROSITE" id="PS50071"/>
    </source>
</evidence>
<feature type="compositionally biased region" description="Polar residues" evidence="3">
    <location>
        <begin position="239"/>
        <end position="250"/>
    </location>
</feature>
<evidence type="ECO:0000313" key="6">
    <source>
        <dbReference type="Proteomes" id="UP000016665"/>
    </source>
</evidence>
<evidence type="ECO:0000256" key="1">
    <source>
        <dbReference type="PROSITE-ProRule" id="PRU00108"/>
    </source>
</evidence>
<feature type="compositionally biased region" description="Basic residues" evidence="3">
    <location>
        <begin position="328"/>
        <end position="338"/>
    </location>
</feature>
<dbReference type="GO" id="GO:0000978">
    <property type="term" value="F:RNA polymerase II cis-regulatory region sequence-specific DNA binding"/>
    <property type="evidence" value="ECO:0007669"/>
    <property type="project" value="TreeGrafter"/>
</dbReference>
<feature type="region of interest" description="Disordered" evidence="3">
    <location>
        <begin position="644"/>
        <end position="700"/>
    </location>
</feature>
<dbReference type="Ensembl" id="ENSFALT00000024433.1">
    <property type="protein sequence ID" value="ENSFALP00000021101.1"/>
    <property type="gene ID" value="ENSFALG00000024370.1"/>
</dbReference>
<evidence type="ECO:0000256" key="3">
    <source>
        <dbReference type="SAM" id="MobiDB-lite"/>
    </source>
</evidence>
<dbReference type="PROSITE" id="PS50071">
    <property type="entry name" value="HOMEOBOX_2"/>
    <property type="match status" value="1"/>
</dbReference>
<feature type="domain" description="Homeobox" evidence="4">
    <location>
        <begin position="266"/>
        <end position="326"/>
    </location>
</feature>
<dbReference type="GeneTree" id="ENSGT00650000093445"/>
<gene>
    <name evidence="5" type="primary">NOBOX</name>
</gene>
<dbReference type="GO" id="GO:0005634">
    <property type="term" value="C:nucleus"/>
    <property type="evidence" value="ECO:0007669"/>
    <property type="project" value="UniProtKB-SubCell"/>
</dbReference>
<feature type="region of interest" description="Disordered" evidence="3">
    <location>
        <begin position="111"/>
        <end position="134"/>
    </location>
</feature>